<organism evidence="1 2">
    <name type="scientific">Pseudomethylobacillus aquaticus</name>
    <dbReference type="NCBI Taxonomy" id="2676064"/>
    <lineage>
        <taxon>Bacteria</taxon>
        <taxon>Pseudomonadati</taxon>
        <taxon>Pseudomonadota</taxon>
        <taxon>Betaproteobacteria</taxon>
        <taxon>Nitrosomonadales</taxon>
        <taxon>Methylophilaceae</taxon>
        <taxon>Pseudomethylobacillus</taxon>
    </lineage>
</organism>
<keyword evidence="2" id="KW-1185">Reference proteome</keyword>
<comment type="caution">
    <text evidence="1">The sequence shown here is derived from an EMBL/GenBank/DDBJ whole genome shotgun (WGS) entry which is preliminary data.</text>
</comment>
<dbReference type="InterPro" id="IPR011049">
    <property type="entry name" value="Serralysin-like_metalloprot_C"/>
</dbReference>
<evidence type="ECO:0000313" key="1">
    <source>
        <dbReference type="EMBL" id="ROH88427.1"/>
    </source>
</evidence>
<accession>A0A3N0V6K3</accession>
<protein>
    <submittedName>
        <fullName evidence="1">Calcium-binding protein</fullName>
    </submittedName>
</protein>
<dbReference type="Gene3D" id="2.160.20.160">
    <property type="match status" value="5"/>
</dbReference>
<dbReference type="GO" id="GO:0005509">
    <property type="term" value="F:calcium ion binding"/>
    <property type="evidence" value="ECO:0007669"/>
    <property type="project" value="InterPro"/>
</dbReference>
<reference evidence="1 2" key="1">
    <citation type="submission" date="2018-10" db="EMBL/GenBank/DDBJ databases">
        <authorList>
            <person name="Chen W.-M."/>
        </authorList>
    </citation>
    <scope>NUCLEOTIDE SEQUENCE [LARGE SCALE GENOMIC DNA]</scope>
    <source>
        <strain evidence="1 2">H-5</strain>
    </source>
</reference>
<sequence>MSLNMEAIISLLQVETGLGNITQANDNVGVLNNIAQTLAAAADLARNPIGVIAANGGALLVTLGKIQIDAKEGKLPSGGDLLSAAGNLATMGAALGVIVSPQGNAAKVFAWTTAGIGGSQLLAPLLVSDASAETLAAARAKFGDAKATTSPIILDLDGDGVETKAVNQGTWFDHDGNGFAESTGWVGKDDGLLVRDVDGSGYIDTGRELFGNNTLLSNGQLAANGFEALKDLDAVANGGNADGKLDSGDVAWASLQVWKDANGDGYHSDGEVISLEEAGVQSINLSYANSTAIDVNGNAHKQLGSFTRADGSTGHATDVWFGVDKMNAIAEDWVEVSPEVASLPYLRGYGQLHDLHQAIMRDSSGELKALVEAFADPAKSQLRNEVFTELLYKWAGVDDIAASSRGPNIDARQLVFMEKLFGEQFVQGAGNGAGGVNPATNSAGLLRSAFNDVFNYFSSLMLLQTHLKDVVAVINYDFESTEIDFDFTDVFELMNQSIAANQAKGVSNMVDFANALKFVGLSDEYTTVKDYFVLQDPAFEGYFSGNSKAIVLNDDGGIIQFTGGYNHLVSGMDEADMVRLYNMGGSAVNLALGSGDNIVTNGIYSSSSNTPYKDFGGIANITVTTGAGNDVLHLFTGNHIINAGDGNDNISFANGLTIVDAGEGANTITGGTGDHSVVTGAGNDGITLQAGNQTVHAGEGDNNVILIGTGARLVETGMGIDTVRLYNMAGSPVILNLGNSNNTVTNGIYSSTSNTPYKDFGGIANITVTTGAGNDVLHLFAGNHLINAGGGDDQITFGNGFTSVDAGEGDNIVTGGTGDHVVLAGAGDDAITLQGGAQKIVAGSGNNIIKLYQSGDRQITAGDGADAIRLYNMGGSSVNLALGNGDNTVTNGIYSSSSSTPHKDYGGSANITVTTGAGNDVLHLFVGNHFINAGAGNDNISFGNGLTSVDAGEGSNIVTGGTGDHTVVAGVGNDAITLQAGNQSIQAGEGNNNITLIGAGARLIEAGMGSDTVRLYNMGGSSVNLALGSGDNVVTNGIYSSSSSIPYKDYGGLANLAVTTGAGNDVLHLFAGNHSINAGAGNDNISFGNGIANVDAGEGNNVITGGTGNHSLVTGAGNDAITLQGGIQAIAAGGGDNQIKLYEAGDRQITAGDGADAVRLYNMGVSSVNLALGDGDNTVTNGIYSSSSSIPLKDYGGSANIAVTTGAGNDVLQLYAGNHIINAGAGDDNISFGNGKAVIYVGDGNDIVTSGSGNSLLIGARGNDTFTTGNGFDVISFNKGDGQDIINASVGADNTLSLGGSIDYSELSLSKVGSSLILKVGDSDQLTFKDWYLATSNKSIVSLQVITDSLVDFELSGTDALRNNKVEIFNFASLVSQFDADIATNSVNATNWSLTDQRLVNHLQSGSDTEVVGGDLAYLYGINGSLGGMAVSHVNSLISENAFGQIAQLINISSLWQSEELFFS</sequence>
<dbReference type="PANTHER" id="PTHR39431:SF1">
    <property type="entry name" value="FRPA_C-RELATED PROTEIN"/>
    <property type="match status" value="1"/>
</dbReference>
<proteinExistence type="predicted"/>
<name>A0A3N0V6K3_9PROT</name>
<dbReference type="PANTHER" id="PTHR39431">
    <property type="entry name" value="FRPA/C-RELATED PROTEIN"/>
    <property type="match status" value="1"/>
</dbReference>
<dbReference type="SUPFAM" id="SSF51120">
    <property type="entry name" value="beta-Roll"/>
    <property type="match status" value="5"/>
</dbReference>
<dbReference type="InterPro" id="IPR001343">
    <property type="entry name" value="Hemolysn_Ca-bd"/>
</dbReference>
<dbReference type="Proteomes" id="UP000275137">
    <property type="component" value="Unassembled WGS sequence"/>
</dbReference>
<evidence type="ECO:0000313" key="2">
    <source>
        <dbReference type="Proteomes" id="UP000275137"/>
    </source>
</evidence>
<dbReference type="Pfam" id="PF00353">
    <property type="entry name" value="HemolysinCabind"/>
    <property type="match status" value="10"/>
</dbReference>
<dbReference type="RefSeq" id="WP_123236419.1">
    <property type="nucleotide sequence ID" value="NZ_RJVP01000001.1"/>
</dbReference>
<dbReference type="EMBL" id="RJVP01000001">
    <property type="protein sequence ID" value="ROH88427.1"/>
    <property type="molecule type" value="Genomic_DNA"/>
</dbReference>
<gene>
    <name evidence="1" type="ORF">ED236_02955</name>
</gene>